<feature type="chain" id="PRO_5044562684" evidence="1">
    <location>
        <begin position="22"/>
        <end position="129"/>
    </location>
</feature>
<dbReference type="EMBL" id="FRAT01000003">
    <property type="protein sequence ID" value="SHK50572.1"/>
    <property type="molecule type" value="Genomic_DNA"/>
</dbReference>
<proteinExistence type="predicted"/>
<dbReference type="EMBL" id="FOKU01000003">
    <property type="protein sequence ID" value="SFB84594.1"/>
    <property type="molecule type" value="Genomic_DNA"/>
</dbReference>
<evidence type="ECO:0000313" key="3">
    <source>
        <dbReference type="EMBL" id="SHK50572.1"/>
    </source>
</evidence>
<gene>
    <name evidence="2" type="ORF">SAMN04487891_10315</name>
    <name evidence="3" type="ORF">SAMN05216293_1176</name>
</gene>
<accession>A0A1M6T0N9</accession>
<accession>A0A3A1NNN3</accession>
<protein>
    <submittedName>
        <fullName evidence="3">Uncharacterized protein</fullName>
    </submittedName>
</protein>
<dbReference type="RefSeq" id="WP_072877963.1">
    <property type="nucleotide sequence ID" value="NZ_FOKU01000003.1"/>
</dbReference>
<feature type="signal peptide" evidence="1">
    <location>
        <begin position="1"/>
        <end position="21"/>
    </location>
</feature>
<dbReference type="Gene3D" id="2.60.40.2880">
    <property type="entry name" value="MmpS1-5, C-terminal soluble domain"/>
    <property type="match status" value="1"/>
</dbReference>
<dbReference type="OrthoDB" id="1377205at2"/>
<dbReference type="Proteomes" id="UP000198940">
    <property type="component" value="Unassembled WGS sequence"/>
</dbReference>
<dbReference type="STRING" id="1055723.SAMN05216293_1176"/>
<evidence type="ECO:0000313" key="4">
    <source>
        <dbReference type="Proteomes" id="UP000184031"/>
    </source>
</evidence>
<evidence type="ECO:0000313" key="2">
    <source>
        <dbReference type="EMBL" id="SFB84594.1"/>
    </source>
</evidence>
<organism evidence="3 4">
    <name type="scientific">Flagellimonas taeanensis</name>
    <dbReference type="NCBI Taxonomy" id="1005926"/>
    <lineage>
        <taxon>Bacteria</taxon>
        <taxon>Pseudomonadati</taxon>
        <taxon>Bacteroidota</taxon>
        <taxon>Flavobacteriia</taxon>
        <taxon>Flavobacteriales</taxon>
        <taxon>Flavobacteriaceae</taxon>
        <taxon>Flagellimonas</taxon>
    </lineage>
</organism>
<sequence>MKKIIWSLALVIMAALGSCSSDDGSAPQSREMKYEITGNYSGEMVIVYSDEGGNQQIAEAESLPWSKSVTIDGDVSVIVLGASNSVGNPGNEGETVLLKIYRGDSVVEESTVTAISDGYMNFAMTYEFD</sequence>
<dbReference type="InterPro" id="IPR038468">
    <property type="entry name" value="MmpS_C"/>
</dbReference>
<dbReference type="PROSITE" id="PS51257">
    <property type="entry name" value="PROKAR_LIPOPROTEIN"/>
    <property type="match status" value="1"/>
</dbReference>
<keyword evidence="1" id="KW-0732">Signal</keyword>
<evidence type="ECO:0000313" key="5">
    <source>
        <dbReference type="Proteomes" id="UP000198940"/>
    </source>
</evidence>
<dbReference type="Proteomes" id="UP000184031">
    <property type="component" value="Unassembled WGS sequence"/>
</dbReference>
<name>A0A1M6T0N9_9FLAO</name>
<dbReference type="AlphaFoldDB" id="A0A1M6T0N9"/>
<reference evidence="3 4" key="1">
    <citation type="submission" date="2016-11" db="EMBL/GenBank/DDBJ databases">
        <authorList>
            <person name="Varghese N."/>
            <person name="Submissions S."/>
        </authorList>
    </citation>
    <scope>NUCLEOTIDE SEQUENCE [LARGE SCALE GENOMIC DNA]</scope>
    <source>
        <strain evidence="3 4">CGMCC 1.12174</strain>
        <strain evidence="2 5">DSM 26351</strain>
    </source>
</reference>
<keyword evidence="5" id="KW-1185">Reference proteome</keyword>
<evidence type="ECO:0000256" key="1">
    <source>
        <dbReference type="SAM" id="SignalP"/>
    </source>
</evidence>
<comment type="caution">
    <text evidence="3">The sequence shown here is derived from an EMBL/GenBank/DDBJ whole genome shotgun (WGS) entry which is preliminary data.</text>
</comment>